<name>A0A0G1CFH9_9BACT</name>
<organism evidence="2 3">
    <name type="scientific">Candidatus Nomurabacteria bacterium GW2011_GWC2_42_20</name>
    <dbReference type="NCBI Taxonomy" id="1618756"/>
    <lineage>
        <taxon>Bacteria</taxon>
        <taxon>Candidatus Nomuraibacteriota</taxon>
    </lineage>
</organism>
<dbReference type="Pfam" id="PF07963">
    <property type="entry name" value="N_methyl"/>
    <property type="match status" value="1"/>
</dbReference>
<reference evidence="2 3" key="1">
    <citation type="journal article" date="2015" name="Nature">
        <title>rRNA introns, odd ribosomes, and small enigmatic genomes across a large radiation of phyla.</title>
        <authorList>
            <person name="Brown C.T."/>
            <person name="Hug L.A."/>
            <person name="Thomas B.C."/>
            <person name="Sharon I."/>
            <person name="Castelle C.J."/>
            <person name="Singh A."/>
            <person name="Wilkins M.J."/>
            <person name="Williams K.H."/>
            <person name="Banfield J.F."/>
        </authorList>
    </citation>
    <scope>NUCLEOTIDE SEQUENCE [LARGE SCALE GENOMIC DNA]</scope>
</reference>
<comment type="caution">
    <text evidence="2">The sequence shown here is derived from an EMBL/GenBank/DDBJ whole genome shotgun (WGS) entry which is preliminary data.</text>
</comment>
<dbReference type="Proteomes" id="UP000034704">
    <property type="component" value="Unassembled WGS sequence"/>
</dbReference>
<dbReference type="NCBIfam" id="TIGR02532">
    <property type="entry name" value="IV_pilin_GFxxxE"/>
    <property type="match status" value="1"/>
</dbReference>
<keyword evidence="1" id="KW-1133">Transmembrane helix</keyword>
<sequence length="204" mass="21328">MKLSLSTLVIKSSTHASGRGFTIIELLVSISIFTVLTGVVLAKYNTYNTSAPFANASEDVVLALRQAQVYGAGGKGNPAVCTGGTAFECTYGVYFSTSGTLKNGITLFVDTNNDRMFTQGTDSVIERIAWNSEISVSALSCPGPVGTCGSAVTVTFRRPDPLAFIAEVVNPANSYDSASVTLTHAISGRTANIVISKAGQISLR</sequence>
<evidence type="ECO:0000313" key="3">
    <source>
        <dbReference type="Proteomes" id="UP000034704"/>
    </source>
</evidence>
<dbReference type="InterPro" id="IPR012902">
    <property type="entry name" value="N_methyl_site"/>
</dbReference>
<dbReference type="STRING" id="1618756.UV12_C0001G0013"/>
<dbReference type="Gene3D" id="3.30.700.10">
    <property type="entry name" value="Glycoprotein, Type 4 Pilin"/>
    <property type="match status" value="1"/>
</dbReference>
<gene>
    <name evidence="2" type="ORF">UV12_C0001G0013</name>
</gene>
<dbReference type="EMBL" id="LCDG01000001">
    <property type="protein sequence ID" value="KKS48318.1"/>
    <property type="molecule type" value="Genomic_DNA"/>
</dbReference>
<accession>A0A0G1CFH9</accession>
<keyword evidence="1" id="KW-0472">Membrane</keyword>
<protein>
    <recommendedName>
        <fullName evidence="4">Prepilin-type N-terminal cleavage/methylation domain-containing protein</fullName>
    </recommendedName>
</protein>
<keyword evidence="1" id="KW-0812">Transmembrane</keyword>
<dbReference type="InterPro" id="IPR045584">
    <property type="entry name" value="Pilin-like"/>
</dbReference>
<feature type="transmembrane region" description="Helical" evidence="1">
    <location>
        <begin position="21"/>
        <end position="42"/>
    </location>
</feature>
<evidence type="ECO:0008006" key="4">
    <source>
        <dbReference type="Google" id="ProtNLM"/>
    </source>
</evidence>
<proteinExistence type="predicted"/>
<evidence type="ECO:0000313" key="2">
    <source>
        <dbReference type="EMBL" id="KKS48318.1"/>
    </source>
</evidence>
<dbReference type="AlphaFoldDB" id="A0A0G1CFH9"/>
<evidence type="ECO:0000256" key="1">
    <source>
        <dbReference type="SAM" id="Phobius"/>
    </source>
</evidence>
<dbReference type="SUPFAM" id="SSF54523">
    <property type="entry name" value="Pili subunits"/>
    <property type="match status" value="1"/>
</dbReference>